<evidence type="ECO:0000313" key="3">
    <source>
        <dbReference type="Proteomes" id="UP000547674"/>
    </source>
</evidence>
<keyword evidence="1" id="KW-0802">TPR repeat</keyword>
<dbReference type="Gene3D" id="1.25.40.10">
    <property type="entry name" value="Tetratricopeptide repeat domain"/>
    <property type="match status" value="3"/>
</dbReference>
<accession>A0A7Y2EDM9</accession>
<dbReference type="GO" id="GO:0051301">
    <property type="term" value="P:cell division"/>
    <property type="evidence" value="ECO:0007669"/>
    <property type="project" value="TreeGrafter"/>
</dbReference>
<dbReference type="InterPro" id="IPR011990">
    <property type="entry name" value="TPR-like_helical_dom_sf"/>
</dbReference>
<dbReference type="EMBL" id="JABDJR010000571">
    <property type="protein sequence ID" value="NNF07914.1"/>
    <property type="molecule type" value="Genomic_DNA"/>
</dbReference>
<organism evidence="2 3">
    <name type="scientific">Eiseniibacteriota bacterium</name>
    <dbReference type="NCBI Taxonomy" id="2212470"/>
    <lineage>
        <taxon>Bacteria</taxon>
        <taxon>Candidatus Eiseniibacteriota</taxon>
    </lineage>
</organism>
<comment type="caution">
    <text evidence="2">The sequence shown here is derived from an EMBL/GenBank/DDBJ whole genome shotgun (WGS) entry which is preliminary data.</text>
</comment>
<dbReference type="PANTHER" id="PTHR12558:SF13">
    <property type="entry name" value="CELL DIVISION CYCLE PROTEIN 27 HOMOLOG"/>
    <property type="match status" value="1"/>
</dbReference>
<evidence type="ECO:0000313" key="2">
    <source>
        <dbReference type="EMBL" id="NNF07914.1"/>
    </source>
</evidence>
<proteinExistence type="predicted"/>
<protein>
    <submittedName>
        <fullName evidence="2">Tetratricopeptide repeat protein</fullName>
    </submittedName>
</protein>
<dbReference type="SUPFAM" id="SSF48452">
    <property type="entry name" value="TPR-like"/>
    <property type="match status" value="2"/>
</dbReference>
<dbReference type="Proteomes" id="UP000547674">
    <property type="component" value="Unassembled WGS sequence"/>
</dbReference>
<reference evidence="2 3" key="1">
    <citation type="submission" date="2020-03" db="EMBL/GenBank/DDBJ databases">
        <title>Metabolic flexibility allows generalist bacteria to become dominant in a frequently disturbed ecosystem.</title>
        <authorList>
            <person name="Chen Y.-J."/>
            <person name="Leung P.M."/>
            <person name="Bay S.K."/>
            <person name="Hugenholtz P."/>
            <person name="Kessler A.J."/>
            <person name="Shelley G."/>
            <person name="Waite D.W."/>
            <person name="Cook P.L."/>
            <person name="Greening C."/>
        </authorList>
    </citation>
    <scope>NUCLEOTIDE SEQUENCE [LARGE SCALE GENOMIC DNA]</scope>
    <source>
        <strain evidence="2">SS_bin_28</strain>
    </source>
</reference>
<evidence type="ECO:0000256" key="1">
    <source>
        <dbReference type="PROSITE-ProRule" id="PRU00339"/>
    </source>
</evidence>
<sequence>MNIQWATLELRPSVASFFDLPPKLYLIPGESSDLPLPDNLNLESLGKALSHSAEHHPEMGSQPQILRFLSRVDQWVDADRYLRVQNLTFATRIAHRLLNTDPNDNVALTILAQGAALENDWEKSQSYLDRVLEKSGEHGPSLLTHALCSYALNDASEAKRKLDTLAGHPEVGRSAKLWAYHIGENQSPNRELVREFIAGSRTEADKSWTSVLAMFPENPEALFAKFLAESHEKKPQEAVSALEKILNLDPRHHGARLFLIQVIRRIESNPRPLIDAGLDLFPEDPMLQCELGFSMEQEGHEDHAVRVYRGVIKTAQTEKIPPWSLMQAGNGLMRLAPGTASMTEVEKACEFQQTIPAIRLLSGLEEARGDGHKAESRLREALRRMGPLPELRYALGDLLRRQQRLPEAEGVFKTLIQQFPQSPLGHRGLGDLKLLKEMKEAAGHYEEAMRLDPQSMIPGLEYIRGIYALGQKEFATARGRLLYAAMNESHNSQFWVSLGAADFYLGNVDAAIRATKLAAKLNPTDPGITHNLSNYYQAKFLGAPWRLNFAWKAWRLRRQAASLAQGNQQDLLRLNKDQPS</sequence>
<dbReference type="PROSITE" id="PS50005">
    <property type="entry name" value="TPR"/>
    <property type="match status" value="1"/>
</dbReference>
<dbReference type="Pfam" id="PF13432">
    <property type="entry name" value="TPR_16"/>
    <property type="match status" value="1"/>
</dbReference>
<feature type="repeat" description="TPR" evidence="1">
    <location>
        <begin position="492"/>
        <end position="525"/>
    </location>
</feature>
<name>A0A7Y2EDM9_UNCEI</name>
<dbReference type="InterPro" id="IPR019734">
    <property type="entry name" value="TPR_rpt"/>
</dbReference>
<dbReference type="PANTHER" id="PTHR12558">
    <property type="entry name" value="CELL DIVISION CYCLE 16,23,27"/>
    <property type="match status" value="1"/>
</dbReference>
<dbReference type="SMART" id="SM00028">
    <property type="entry name" value="TPR"/>
    <property type="match status" value="5"/>
</dbReference>
<gene>
    <name evidence="2" type="ORF">HKN21_14210</name>
</gene>
<dbReference type="AlphaFoldDB" id="A0A7Y2EDM9"/>